<sequence>MGDHSLTLFNAGIDAGGTLIKFAVNRNGTYEFRKFPASQMDKAVSWVNARLDGADINLTGGRSANFGSLLGKPHRLVPEFDATCQGIRYLLSEEGISEDSFILCNVGTGTSIHHVKKDQYTRVGGTGVGGGTIMGLSYLLTGMQHYEEIVESAKRGKRDNVDLTVGHIYEGSVPPIAAELTASNFGHPNLGNSPAKKEDLLASVIGMVGETVSTASVLAAAEARVSRVVYIGSSFVQNEVLRDVVAGYTKFRGAEAVYLPNGEFSGAIGAARWS</sequence>
<dbReference type="Proteomes" id="UP000309673">
    <property type="component" value="Unassembled WGS sequence"/>
</dbReference>
<dbReference type="RefSeq" id="WP_136775697.1">
    <property type="nucleotide sequence ID" value="NZ_SUPK01000001.1"/>
</dbReference>
<keyword evidence="3" id="KW-0547">Nucleotide-binding</keyword>
<keyword evidence="4 7" id="KW-0418">Kinase</keyword>
<dbReference type="PANTHER" id="PTHR12280:SF20">
    <property type="entry name" value="4'-PHOSPHOPANTETHEINE PHOSPHATASE"/>
    <property type="match status" value="1"/>
</dbReference>
<protein>
    <submittedName>
        <fullName evidence="7">Type II pantothenate kinase</fullName>
        <ecNumber evidence="7">2.7.1.33</ecNumber>
    </submittedName>
</protein>
<evidence type="ECO:0000313" key="8">
    <source>
        <dbReference type="Proteomes" id="UP000309673"/>
    </source>
</evidence>
<dbReference type="AlphaFoldDB" id="A0A4U0FGD0"/>
<keyword evidence="2 7" id="KW-0808">Transferase</keyword>
<dbReference type="InterPro" id="IPR011602">
    <property type="entry name" value="Type_II_PanK_bac"/>
</dbReference>
<proteinExistence type="predicted"/>
<accession>A0A4U0FGD0</accession>
<dbReference type="PIRSF" id="PIRSF036940">
    <property type="entry name" value="PanK_bac_aCoA"/>
    <property type="match status" value="1"/>
</dbReference>
<reference evidence="7 8" key="1">
    <citation type="submission" date="2019-04" db="EMBL/GenBank/DDBJ databases">
        <title>Cohnella sp. nov., isolated from soil.</title>
        <authorList>
            <person name="Kim W."/>
        </authorList>
    </citation>
    <scope>NUCLEOTIDE SEQUENCE [LARGE SCALE GENOMIC DNA]</scope>
    <source>
        <strain evidence="7 8">CAU 1483</strain>
    </source>
</reference>
<comment type="caution">
    <text evidence="7">The sequence shown here is derived from an EMBL/GenBank/DDBJ whole genome shotgun (WGS) entry which is preliminary data.</text>
</comment>
<evidence type="ECO:0000256" key="6">
    <source>
        <dbReference type="ARBA" id="ARBA00022993"/>
    </source>
</evidence>
<dbReference type="GO" id="GO:0015937">
    <property type="term" value="P:coenzyme A biosynthetic process"/>
    <property type="evidence" value="ECO:0007669"/>
    <property type="project" value="UniProtKB-KW"/>
</dbReference>
<dbReference type="GO" id="GO:0004594">
    <property type="term" value="F:pantothenate kinase activity"/>
    <property type="evidence" value="ECO:0007669"/>
    <property type="project" value="UniProtKB-EC"/>
</dbReference>
<evidence type="ECO:0000256" key="1">
    <source>
        <dbReference type="ARBA" id="ARBA00022490"/>
    </source>
</evidence>
<keyword evidence="1" id="KW-0963">Cytoplasm</keyword>
<dbReference type="Gene3D" id="3.30.420.40">
    <property type="match status" value="1"/>
</dbReference>
<evidence type="ECO:0000313" key="7">
    <source>
        <dbReference type="EMBL" id="TJY43977.1"/>
    </source>
</evidence>
<dbReference type="GO" id="GO:0005524">
    <property type="term" value="F:ATP binding"/>
    <property type="evidence" value="ECO:0007669"/>
    <property type="project" value="UniProtKB-KW"/>
</dbReference>
<evidence type="ECO:0000256" key="2">
    <source>
        <dbReference type="ARBA" id="ARBA00022679"/>
    </source>
</evidence>
<dbReference type="NCBIfam" id="NF009842">
    <property type="entry name" value="PRK13317.1"/>
    <property type="match status" value="1"/>
</dbReference>
<dbReference type="Pfam" id="PF03630">
    <property type="entry name" value="Fumble"/>
    <property type="match status" value="1"/>
</dbReference>
<dbReference type="InterPro" id="IPR004567">
    <property type="entry name" value="Type_II_PanK"/>
</dbReference>
<keyword evidence="5" id="KW-0067">ATP-binding</keyword>
<dbReference type="GO" id="GO:0005829">
    <property type="term" value="C:cytosol"/>
    <property type="evidence" value="ECO:0007669"/>
    <property type="project" value="TreeGrafter"/>
</dbReference>
<evidence type="ECO:0000256" key="5">
    <source>
        <dbReference type="ARBA" id="ARBA00022840"/>
    </source>
</evidence>
<dbReference type="CDD" id="cd24085">
    <property type="entry name" value="ASKHA_NBD_PanK-II_bac"/>
    <property type="match status" value="1"/>
</dbReference>
<dbReference type="SUPFAM" id="SSF53067">
    <property type="entry name" value="Actin-like ATPase domain"/>
    <property type="match status" value="1"/>
</dbReference>
<dbReference type="PANTHER" id="PTHR12280">
    <property type="entry name" value="PANTOTHENATE KINASE"/>
    <property type="match status" value="1"/>
</dbReference>
<dbReference type="EMBL" id="SUPK01000001">
    <property type="protein sequence ID" value="TJY43977.1"/>
    <property type="molecule type" value="Genomic_DNA"/>
</dbReference>
<name>A0A4U0FGD0_9BACL</name>
<dbReference type="EC" id="2.7.1.33" evidence="7"/>
<dbReference type="OrthoDB" id="358216at2"/>
<evidence type="ECO:0000256" key="3">
    <source>
        <dbReference type="ARBA" id="ARBA00022741"/>
    </source>
</evidence>
<dbReference type="InterPro" id="IPR043129">
    <property type="entry name" value="ATPase_NBD"/>
</dbReference>
<organism evidence="7 8">
    <name type="scientific">Cohnella pontilimi</name>
    <dbReference type="NCBI Taxonomy" id="2564100"/>
    <lineage>
        <taxon>Bacteria</taxon>
        <taxon>Bacillati</taxon>
        <taxon>Bacillota</taxon>
        <taxon>Bacilli</taxon>
        <taxon>Bacillales</taxon>
        <taxon>Paenibacillaceae</taxon>
        <taxon>Cohnella</taxon>
    </lineage>
</organism>
<evidence type="ECO:0000256" key="4">
    <source>
        <dbReference type="ARBA" id="ARBA00022777"/>
    </source>
</evidence>
<keyword evidence="8" id="KW-1185">Reference proteome</keyword>
<gene>
    <name evidence="7" type="primary">coaW</name>
    <name evidence="7" type="ORF">E5161_00845</name>
</gene>
<keyword evidence="6" id="KW-0173">Coenzyme A biosynthesis</keyword>